<gene>
    <name evidence="1" type="ORF">rCG_40580</name>
</gene>
<reference evidence="1 2" key="1">
    <citation type="submission" date="2005-09" db="EMBL/GenBank/DDBJ databases">
        <authorList>
            <person name="Mural R.J."/>
            <person name="Li P.W."/>
            <person name="Adams M.D."/>
            <person name="Amanatides P.G."/>
            <person name="Baden-Tillson H."/>
            <person name="Barnstead M."/>
            <person name="Chin S.H."/>
            <person name="Dew I."/>
            <person name="Evans C.A."/>
            <person name="Ferriera S."/>
            <person name="Flanigan M."/>
            <person name="Fosler C."/>
            <person name="Glodek A."/>
            <person name="Gu Z."/>
            <person name="Holt R.A."/>
            <person name="Jennings D."/>
            <person name="Kraft C.L."/>
            <person name="Lu F."/>
            <person name="Nguyen T."/>
            <person name="Nusskern D.R."/>
            <person name="Pfannkoch C.M."/>
            <person name="Sitter C."/>
            <person name="Sutton G.G."/>
            <person name="Venter J.C."/>
            <person name="Wang Z."/>
            <person name="Woodage T."/>
            <person name="Zheng X.H."/>
            <person name="Zhong F."/>
        </authorList>
    </citation>
    <scope>NUCLEOTIDE SEQUENCE [LARGE SCALE GENOMIC DNA]</scope>
    <source>
        <strain>BN</strain>
        <strain evidence="2">Sprague-Dawley</strain>
    </source>
</reference>
<protein>
    <submittedName>
        <fullName evidence="1">RCG40580</fullName>
    </submittedName>
</protein>
<evidence type="ECO:0000313" key="2">
    <source>
        <dbReference type="Proteomes" id="UP000234681"/>
    </source>
</evidence>
<organism evidence="1 2">
    <name type="scientific">Rattus norvegicus</name>
    <name type="common">Rat</name>
    <dbReference type="NCBI Taxonomy" id="10116"/>
    <lineage>
        <taxon>Eukaryota</taxon>
        <taxon>Metazoa</taxon>
        <taxon>Chordata</taxon>
        <taxon>Craniata</taxon>
        <taxon>Vertebrata</taxon>
        <taxon>Euteleostomi</taxon>
        <taxon>Mammalia</taxon>
        <taxon>Eutheria</taxon>
        <taxon>Euarchontoglires</taxon>
        <taxon>Glires</taxon>
        <taxon>Rodentia</taxon>
        <taxon>Myomorpha</taxon>
        <taxon>Muroidea</taxon>
        <taxon>Muridae</taxon>
        <taxon>Murinae</taxon>
        <taxon>Rattus</taxon>
    </lineage>
</organism>
<evidence type="ECO:0000313" key="1">
    <source>
        <dbReference type="EMBL" id="EDM17562.1"/>
    </source>
</evidence>
<sequence length="45" mass="5308">MFYEARQQRAQWAAQLFKWLPLPINFRCEPSYGVICLGLSPHPPF</sequence>
<dbReference type="AlphaFoldDB" id="A6I8W8"/>
<dbReference type="EMBL" id="CH473956">
    <property type="protein sequence ID" value="EDM17562.1"/>
    <property type="molecule type" value="Genomic_DNA"/>
</dbReference>
<proteinExistence type="predicted"/>
<dbReference type="Proteomes" id="UP000234681">
    <property type="component" value="Chromosome 1"/>
</dbReference>
<name>A6I8W8_RAT</name>
<accession>A6I8W8</accession>